<dbReference type="Gene3D" id="3.30.420.40">
    <property type="match status" value="2"/>
</dbReference>
<dbReference type="GO" id="GO:0140662">
    <property type="term" value="F:ATP-dependent protein folding chaperone"/>
    <property type="evidence" value="ECO:0007669"/>
    <property type="project" value="InterPro"/>
</dbReference>
<dbReference type="SUPFAM" id="SSF53067">
    <property type="entry name" value="Actin-like ATPase domain"/>
    <property type="match status" value="2"/>
</dbReference>
<evidence type="ECO:0000256" key="3">
    <source>
        <dbReference type="ARBA" id="ARBA00023186"/>
    </source>
</evidence>
<accession>A0AAE7CN77</accession>
<dbReference type="Pfam" id="PF00012">
    <property type="entry name" value="HSP70"/>
    <property type="match status" value="1"/>
</dbReference>
<dbReference type="PRINTS" id="PR00301">
    <property type="entry name" value="HEATSHOCK70"/>
</dbReference>
<dbReference type="EMBL" id="CP050692">
    <property type="protein sequence ID" value="QIT47152.1"/>
    <property type="molecule type" value="Genomic_DNA"/>
</dbReference>
<evidence type="ECO:0000313" key="5">
    <source>
        <dbReference type="Proteomes" id="UP000502504"/>
    </source>
</evidence>
<protein>
    <submittedName>
        <fullName evidence="4">Hsp70 family protein</fullName>
    </submittedName>
</protein>
<dbReference type="Gene3D" id="3.90.640.10">
    <property type="entry name" value="Actin, Chain A, domain 4"/>
    <property type="match status" value="1"/>
</dbReference>
<dbReference type="GO" id="GO:0005524">
    <property type="term" value="F:ATP binding"/>
    <property type="evidence" value="ECO:0007669"/>
    <property type="project" value="UniProtKB-KW"/>
</dbReference>
<gene>
    <name evidence="4" type="ORF">HCX60_29545</name>
</gene>
<evidence type="ECO:0000256" key="2">
    <source>
        <dbReference type="ARBA" id="ARBA00022840"/>
    </source>
</evidence>
<proteinExistence type="predicted"/>
<dbReference type="InterPro" id="IPR013126">
    <property type="entry name" value="Hsp_70_fam"/>
</dbReference>
<dbReference type="RefSeq" id="WP_051780646.1">
    <property type="nucleotide sequence ID" value="NZ_CM007717.1"/>
</dbReference>
<sequence>MNAFASGRASGDGCGDGDTGDGRPWSLSVDFGTCFTTAATAVAGTAVGATMLEFENSRCLPSVVALAADGTPLTGRAALQRAVNRPDMTERAPKRALVRQDAVLLGGRAVPTEELAAAVLRRVREAAVAAHGGTAPARTVLTHPVRWGATELARLTRAAALAGIEEPELLPEPVAAALHHTRTADLPEGACLAVYDLGGGTFDTAVLRRTADGFTTVAVGGDPDLGGEDLDDRLTDLLRERAVARDPDPWKELTESTEPASTAQLALLRREIVAAKEALSTAGSVEIAVPGYSEPFLLRAHEYRAAVAPLLTRSHEVLAATVAEAGVEPADLHAVVLTGGASRTPLISDLIAEREGRLPALSADPKATVALGALVSNAVTRHASSRARGAEVALRGPRYLRPDGDPDFEFGFAFDADSYDD</sequence>
<keyword evidence="3" id="KW-0143">Chaperone</keyword>
<keyword evidence="1" id="KW-0547">Nucleotide-binding</keyword>
<evidence type="ECO:0000313" key="4">
    <source>
        <dbReference type="EMBL" id="QIT47152.1"/>
    </source>
</evidence>
<evidence type="ECO:0000256" key="1">
    <source>
        <dbReference type="ARBA" id="ARBA00022741"/>
    </source>
</evidence>
<keyword evidence="2" id="KW-0067">ATP-binding</keyword>
<dbReference type="Proteomes" id="UP000502504">
    <property type="component" value="Chromosome"/>
</dbReference>
<organism evidence="4 5">
    <name type="scientific">Streptomyces antibioticus</name>
    <dbReference type="NCBI Taxonomy" id="1890"/>
    <lineage>
        <taxon>Bacteria</taxon>
        <taxon>Bacillati</taxon>
        <taxon>Actinomycetota</taxon>
        <taxon>Actinomycetes</taxon>
        <taxon>Kitasatosporales</taxon>
        <taxon>Streptomycetaceae</taxon>
        <taxon>Streptomyces</taxon>
    </lineage>
</organism>
<dbReference type="InterPro" id="IPR043129">
    <property type="entry name" value="ATPase_NBD"/>
</dbReference>
<name>A0AAE7CN77_STRAT</name>
<reference evidence="4 5" key="1">
    <citation type="submission" date="2020-03" db="EMBL/GenBank/DDBJ databases">
        <title>Is there a link between lipid content and antibiotic production in Streptomyces?</title>
        <authorList>
            <person name="David M."/>
            <person name="Lejeune C."/>
            <person name="Abreu S."/>
            <person name="Thibessard A."/>
            <person name="Leblond P."/>
            <person name="Chaminade P."/>
            <person name="Virolle M.-J."/>
        </authorList>
    </citation>
    <scope>NUCLEOTIDE SEQUENCE [LARGE SCALE GENOMIC DNA]</scope>
    <source>
        <strain evidence="4 5">DSM 41481</strain>
    </source>
</reference>
<dbReference type="PANTHER" id="PTHR19375">
    <property type="entry name" value="HEAT SHOCK PROTEIN 70KDA"/>
    <property type="match status" value="1"/>
</dbReference>
<dbReference type="AlphaFoldDB" id="A0AAE7CN77"/>